<dbReference type="Pfam" id="PF01416">
    <property type="entry name" value="PseudoU_synth_1"/>
    <property type="match status" value="2"/>
</dbReference>
<accession>A0A7V2SW90</accession>
<dbReference type="CDD" id="cd02570">
    <property type="entry name" value="PseudoU_synth_EcTruA"/>
    <property type="match status" value="1"/>
</dbReference>
<feature type="non-terminal residue" evidence="8">
    <location>
        <position position="1"/>
    </location>
</feature>
<evidence type="ECO:0000256" key="4">
    <source>
        <dbReference type="PIRSR" id="PIRSR001430-1"/>
    </source>
</evidence>
<dbReference type="Gene3D" id="3.30.70.580">
    <property type="entry name" value="Pseudouridine synthase I, catalytic domain, N-terminal subdomain"/>
    <property type="match status" value="1"/>
</dbReference>
<dbReference type="PANTHER" id="PTHR11142:SF0">
    <property type="entry name" value="TRNA PSEUDOURIDINE SYNTHASE-LIKE 1"/>
    <property type="match status" value="1"/>
</dbReference>
<organism evidence="8">
    <name type="scientific">Dissulfuribacter thermophilus</name>
    <dbReference type="NCBI Taxonomy" id="1156395"/>
    <lineage>
        <taxon>Bacteria</taxon>
        <taxon>Pseudomonadati</taxon>
        <taxon>Thermodesulfobacteriota</taxon>
        <taxon>Dissulfuribacteria</taxon>
        <taxon>Dissulfuribacterales</taxon>
        <taxon>Dissulfuribacteraceae</taxon>
        <taxon>Dissulfuribacter</taxon>
    </lineage>
</organism>
<feature type="domain" description="Pseudouridine synthase I TruA alpha/beta" evidence="7">
    <location>
        <begin position="116"/>
        <end position="221"/>
    </location>
</feature>
<dbReference type="SUPFAM" id="SSF55120">
    <property type="entry name" value="Pseudouridine synthase"/>
    <property type="match status" value="1"/>
</dbReference>
<dbReference type="InterPro" id="IPR001406">
    <property type="entry name" value="PsdUridine_synth_TruA"/>
</dbReference>
<keyword evidence="2 6" id="KW-0819">tRNA processing</keyword>
<dbReference type="GO" id="GO:0160147">
    <property type="term" value="F:tRNA pseudouridine(38-40) synthase activity"/>
    <property type="evidence" value="ECO:0007669"/>
    <property type="project" value="UniProtKB-EC"/>
</dbReference>
<feature type="active site" description="Nucleophile" evidence="4">
    <location>
        <position position="25"/>
    </location>
</feature>
<evidence type="ECO:0000313" key="8">
    <source>
        <dbReference type="EMBL" id="HFC47118.1"/>
    </source>
</evidence>
<dbReference type="InterPro" id="IPR020097">
    <property type="entry name" value="PsdUridine_synth_TruA_a/b_dom"/>
</dbReference>
<dbReference type="GO" id="GO:0031119">
    <property type="term" value="P:tRNA pseudouridine synthesis"/>
    <property type="evidence" value="ECO:0007669"/>
    <property type="project" value="TreeGrafter"/>
</dbReference>
<comment type="caution">
    <text evidence="8">The sequence shown here is derived from an EMBL/GenBank/DDBJ whole genome shotgun (WGS) entry which is preliminary data.</text>
</comment>
<dbReference type="InterPro" id="IPR020095">
    <property type="entry name" value="PsdUridine_synth_TruA_C"/>
</dbReference>
<dbReference type="PANTHER" id="PTHR11142">
    <property type="entry name" value="PSEUDOURIDYLATE SYNTHASE"/>
    <property type="match status" value="1"/>
</dbReference>
<name>A0A7V2SW90_9BACT</name>
<evidence type="ECO:0000256" key="5">
    <source>
        <dbReference type="PIRSR" id="PIRSR001430-2"/>
    </source>
</evidence>
<evidence type="ECO:0000256" key="6">
    <source>
        <dbReference type="RuleBase" id="RU003792"/>
    </source>
</evidence>
<evidence type="ECO:0000256" key="1">
    <source>
        <dbReference type="ARBA" id="ARBA00009375"/>
    </source>
</evidence>
<dbReference type="EC" id="5.4.99.12" evidence="6"/>
<dbReference type="HAMAP" id="MF_00171">
    <property type="entry name" value="TruA"/>
    <property type="match status" value="1"/>
</dbReference>
<feature type="binding site" evidence="5">
    <location>
        <position position="83"/>
    </location>
    <ligand>
        <name>substrate</name>
    </ligand>
</feature>
<feature type="domain" description="Pseudouridine synthase I TruA alpha/beta" evidence="7">
    <location>
        <begin position="4"/>
        <end position="75"/>
    </location>
</feature>
<reference evidence="8" key="1">
    <citation type="journal article" date="2020" name="mSystems">
        <title>Genome- and Community-Level Interaction Insights into Carbon Utilization and Element Cycling Functions of Hydrothermarchaeota in Hydrothermal Sediment.</title>
        <authorList>
            <person name="Zhou Z."/>
            <person name="Liu Y."/>
            <person name="Xu W."/>
            <person name="Pan J."/>
            <person name="Luo Z.H."/>
            <person name="Li M."/>
        </authorList>
    </citation>
    <scope>NUCLEOTIDE SEQUENCE [LARGE SCALE GENOMIC DNA]</scope>
    <source>
        <strain evidence="8">HyVt-503</strain>
    </source>
</reference>
<gene>
    <name evidence="8" type="primary">truA</name>
    <name evidence="8" type="ORF">ENJ63_04470</name>
</gene>
<protein>
    <recommendedName>
        <fullName evidence="6">tRNA pseudouridine synthase</fullName>
        <ecNumber evidence="6">5.4.99.12</ecNumber>
    </recommendedName>
</protein>
<dbReference type="InterPro" id="IPR020103">
    <property type="entry name" value="PsdUridine_synth_cat_dom_sf"/>
</dbReference>
<dbReference type="Proteomes" id="UP000885797">
    <property type="component" value="Unassembled WGS sequence"/>
</dbReference>
<sequence length="221" mass="24732">QGELERALSKVLQEDVRLIGSGRTDAGVHAIRQVANFFTRKEIPLVGILKGANSLLPDDIAILKVEEVPEDFHARKSAKKKCYLYRIVESNSRLPLFLDRAWVLGPGLDIQRMGDACKLLVGTHDFKAFQRSGSSVKTTTRTIYLCEVSTSTWEGHRCIEILVAANGFLRYMVRNIVGILVKIGRGDLGPDAIEIMLNNKERTYAFKTAPACGLYLKEVYY</sequence>
<dbReference type="AlphaFoldDB" id="A0A7V2SW90"/>
<evidence type="ECO:0000256" key="2">
    <source>
        <dbReference type="ARBA" id="ARBA00022694"/>
    </source>
</evidence>
<proteinExistence type="inferred from homology"/>
<evidence type="ECO:0000259" key="7">
    <source>
        <dbReference type="Pfam" id="PF01416"/>
    </source>
</evidence>
<dbReference type="NCBIfam" id="TIGR00071">
    <property type="entry name" value="hisT_truA"/>
    <property type="match status" value="1"/>
</dbReference>
<dbReference type="Gene3D" id="3.30.70.660">
    <property type="entry name" value="Pseudouridine synthase I, catalytic domain, C-terminal subdomain"/>
    <property type="match status" value="1"/>
</dbReference>
<comment type="similarity">
    <text evidence="1 6">Belongs to the tRNA pseudouridine synthase TruA family.</text>
</comment>
<dbReference type="EMBL" id="DRND01000357">
    <property type="protein sequence ID" value="HFC47118.1"/>
    <property type="molecule type" value="Genomic_DNA"/>
</dbReference>
<dbReference type="InterPro" id="IPR020094">
    <property type="entry name" value="TruA/RsuA/RluB/E/F_N"/>
</dbReference>
<dbReference type="PIRSF" id="PIRSF001430">
    <property type="entry name" value="tRNA_psdUrid_synth"/>
    <property type="match status" value="1"/>
</dbReference>
<evidence type="ECO:0000256" key="3">
    <source>
        <dbReference type="ARBA" id="ARBA00023235"/>
    </source>
</evidence>
<keyword evidence="3 6" id="KW-0413">Isomerase</keyword>
<comment type="catalytic activity">
    <reaction evidence="6">
        <text>uridine(38/39/40) in tRNA = pseudouridine(38/39/40) in tRNA</text>
        <dbReference type="Rhea" id="RHEA:22376"/>
        <dbReference type="Rhea" id="RHEA-COMP:10085"/>
        <dbReference type="Rhea" id="RHEA-COMP:10087"/>
        <dbReference type="ChEBI" id="CHEBI:65314"/>
        <dbReference type="ChEBI" id="CHEBI:65315"/>
        <dbReference type="EC" id="5.4.99.12"/>
    </reaction>
</comment>
<dbReference type="GO" id="GO:0003723">
    <property type="term" value="F:RNA binding"/>
    <property type="evidence" value="ECO:0007669"/>
    <property type="project" value="InterPro"/>
</dbReference>